<name>A0ABX0XVT1_9ACTN</name>
<keyword evidence="6" id="KW-1185">Reference proteome</keyword>
<dbReference type="Gene3D" id="3.30.300.30">
    <property type="match status" value="1"/>
</dbReference>
<dbReference type="PROSITE" id="PS00141">
    <property type="entry name" value="ASP_PROTEASE"/>
    <property type="match status" value="1"/>
</dbReference>
<dbReference type="PANTHER" id="PTHR43201:SF5">
    <property type="entry name" value="MEDIUM-CHAIN ACYL-COA LIGASE ACSF2, MITOCHONDRIAL"/>
    <property type="match status" value="1"/>
</dbReference>
<dbReference type="InterPro" id="IPR000873">
    <property type="entry name" value="AMP-dep_synth/lig_dom"/>
</dbReference>
<reference evidence="5 6" key="1">
    <citation type="submission" date="2020-03" db="EMBL/GenBank/DDBJ databases">
        <title>WGS of the type strain of Planosporangium spp.</title>
        <authorList>
            <person name="Thawai C."/>
        </authorList>
    </citation>
    <scope>NUCLEOTIDE SEQUENCE [LARGE SCALE GENOMIC DNA]</scope>
    <source>
        <strain evidence="5 6">TBRC 5610</strain>
    </source>
</reference>
<feature type="domain" description="AMP-binding enzyme C-terminal" evidence="4">
    <location>
        <begin position="435"/>
        <end position="510"/>
    </location>
</feature>
<dbReference type="InterPro" id="IPR025110">
    <property type="entry name" value="AMP-bd_C"/>
</dbReference>
<keyword evidence="2 5" id="KW-0436">Ligase</keyword>
<evidence type="ECO:0000259" key="3">
    <source>
        <dbReference type="Pfam" id="PF00501"/>
    </source>
</evidence>
<dbReference type="InterPro" id="IPR045851">
    <property type="entry name" value="AMP-bd_C_sf"/>
</dbReference>
<dbReference type="InterPro" id="IPR001969">
    <property type="entry name" value="Aspartic_peptidase_AS"/>
</dbReference>
<dbReference type="PANTHER" id="PTHR43201">
    <property type="entry name" value="ACYL-COA SYNTHETASE"/>
    <property type="match status" value="1"/>
</dbReference>
<protein>
    <submittedName>
        <fullName evidence="5">Long-chain fatty acid--CoA ligase</fullName>
    </submittedName>
</protein>
<dbReference type="Gene3D" id="3.40.50.12780">
    <property type="entry name" value="N-terminal domain of ligase-like"/>
    <property type="match status" value="1"/>
</dbReference>
<dbReference type="GO" id="GO:0016874">
    <property type="term" value="F:ligase activity"/>
    <property type="evidence" value="ECO:0007669"/>
    <property type="project" value="UniProtKB-KW"/>
</dbReference>
<dbReference type="InterPro" id="IPR042099">
    <property type="entry name" value="ANL_N_sf"/>
</dbReference>
<feature type="domain" description="AMP-dependent synthetase/ligase" evidence="3">
    <location>
        <begin position="4"/>
        <end position="387"/>
    </location>
</feature>
<dbReference type="Proteomes" id="UP000722989">
    <property type="component" value="Unassembled WGS sequence"/>
</dbReference>
<dbReference type="PROSITE" id="PS00455">
    <property type="entry name" value="AMP_BINDING"/>
    <property type="match status" value="1"/>
</dbReference>
<dbReference type="InterPro" id="IPR020845">
    <property type="entry name" value="AMP-binding_CS"/>
</dbReference>
<sequence>MGAGRPALRWHDRLITWGELDTQVDAVAAALRGLVHAADDRESHRADVGPRMAIALPNVPEFAAAYFGALRAGYVVVPVNPGYTARELQHVLADTGAEIIVGTPAVLEAVAGIDAPAPRHAYSLGELTGGGPAGARPFAELLAAPSAPTEATTGGEDIAVLLYTSGTSGLPKGAMLSHRALLANHAQLAAIEPRPVGEDDVVLLTLPLFHSYGLNTGLGAIAYHGACGVLVERFDPADTLARIRSDGVTVVVGVPPMFVAWSLMGERLATAFRGVRVAVSGAAPLDAATAQRFGEVAGAPVYEGYGLTETAPVLTTTMGEERPKAGSIGRPLPDVEIKLVDADGNVVGEIDDEGVDDEDIDYDAPGSPGTDPGVMVVRGPNLFSGYWPDGHGGPDADGWFSTADIAYSDADGDLFLVDRVGDLIIVSGFNVYPREVELVLDSHPAVVESAVVGVPHPYTQQTVKAYVVRRPDAVVTAEELIAYCEGNLARFKCPTAVEFVSELPKSATGKVRKGELA</sequence>
<evidence type="ECO:0000256" key="1">
    <source>
        <dbReference type="ARBA" id="ARBA00006432"/>
    </source>
</evidence>
<evidence type="ECO:0000259" key="4">
    <source>
        <dbReference type="Pfam" id="PF13193"/>
    </source>
</evidence>
<dbReference type="Pfam" id="PF00501">
    <property type="entry name" value="AMP-binding"/>
    <property type="match status" value="1"/>
</dbReference>
<comment type="similarity">
    <text evidence="1">Belongs to the ATP-dependent AMP-binding enzyme family.</text>
</comment>
<dbReference type="EMBL" id="JAATVY010000003">
    <property type="protein sequence ID" value="NJC69323.1"/>
    <property type="molecule type" value="Genomic_DNA"/>
</dbReference>
<accession>A0ABX0XVT1</accession>
<evidence type="ECO:0000256" key="2">
    <source>
        <dbReference type="ARBA" id="ARBA00022598"/>
    </source>
</evidence>
<dbReference type="SUPFAM" id="SSF56801">
    <property type="entry name" value="Acetyl-CoA synthetase-like"/>
    <property type="match status" value="1"/>
</dbReference>
<dbReference type="Pfam" id="PF13193">
    <property type="entry name" value="AMP-binding_C"/>
    <property type="match status" value="1"/>
</dbReference>
<gene>
    <name evidence="5" type="ORF">HC031_06255</name>
</gene>
<evidence type="ECO:0000313" key="6">
    <source>
        <dbReference type="Proteomes" id="UP000722989"/>
    </source>
</evidence>
<evidence type="ECO:0000313" key="5">
    <source>
        <dbReference type="EMBL" id="NJC69323.1"/>
    </source>
</evidence>
<comment type="caution">
    <text evidence="5">The sequence shown here is derived from an EMBL/GenBank/DDBJ whole genome shotgun (WGS) entry which is preliminary data.</text>
</comment>
<organism evidence="5 6">
    <name type="scientific">Planosporangium thailandense</name>
    <dbReference type="NCBI Taxonomy" id="765197"/>
    <lineage>
        <taxon>Bacteria</taxon>
        <taxon>Bacillati</taxon>
        <taxon>Actinomycetota</taxon>
        <taxon>Actinomycetes</taxon>
        <taxon>Micromonosporales</taxon>
        <taxon>Micromonosporaceae</taxon>
        <taxon>Planosporangium</taxon>
    </lineage>
</organism>
<proteinExistence type="inferred from homology"/>